<dbReference type="RefSeq" id="XP_005718769.1">
    <property type="nucleotide sequence ID" value="XM_005718712.1"/>
</dbReference>
<reference evidence="12" key="1">
    <citation type="journal article" date="2013" name="Proc. Natl. Acad. Sci. U.S.A.">
        <title>Genome structure and metabolic features in the red seaweed Chondrus crispus shed light on evolution of the Archaeplastida.</title>
        <authorList>
            <person name="Collen J."/>
            <person name="Porcel B."/>
            <person name="Carre W."/>
            <person name="Ball S.G."/>
            <person name="Chaparro C."/>
            <person name="Tonon T."/>
            <person name="Barbeyron T."/>
            <person name="Michel G."/>
            <person name="Noel B."/>
            <person name="Valentin K."/>
            <person name="Elias M."/>
            <person name="Artiguenave F."/>
            <person name="Arun A."/>
            <person name="Aury J.M."/>
            <person name="Barbosa-Neto J.F."/>
            <person name="Bothwell J.H."/>
            <person name="Bouget F.Y."/>
            <person name="Brillet L."/>
            <person name="Cabello-Hurtado F."/>
            <person name="Capella-Gutierrez S."/>
            <person name="Charrier B."/>
            <person name="Cladiere L."/>
            <person name="Cock J.M."/>
            <person name="Coelho S.M."/>
            <person name="Colleoni C."/>
            <person name="Czjzek M."/>
            <person name="Da Silva C."/>
            <person name="Delage L."/>
            <person name="Denoeud F."/>
            <person name="Deschamps P."/>
            <person name="Dittami S.M."/>
            <person name="Gabaldon T."/>
            <person name="Gachon C.M."/>
            <person name="Groisillier A."/>
            <person name="Herve C."/>
            <person name="Jabbari K."/>
            <person name="Katinka M."/>
            <person name="Kloareg B."/>
            <person name="Kowalczyk N."/>
            <person name="Labadie K."/>
            <person name="Leblanc C."/>
            <person name="Lopez P.J."/>
            <person name="McLachlan D.H."/>
            <person name="Meslet-Cladiere L."/>
            <person name="Moustafa A."/>
            <person name="Nehr Z."/>
            <person name="Nyvall Collen P."/>
            <person name="Panaud O."/>
            <person name="Partensky F."/>
            <person name="Poulain J."/>
            <person name="Rensing S.A."/>
            <person name="Rousvoal S."/>
            <person name="Samson G."/>
            <person name="Symeonidi A."/>
            <person name="Weissenbach J."/>
            <person name="Zambounis A."/>
            <person name="Wincker P."/>
            <person name="Boyen C."/>
        </authorList>
    </citation>
    <scope>NUCLEOTIDE SEQUENCE [LARGE SCALE GENOMIC DNA]</scope>
    <source>
        <strain evidence="12">cv. Stackhouse</strain>
    </source>
</reference>
<dbReference type="SUPFAM" id="SSF56112">
    <property type="entry name" value="Protein kinase-like (PK-like)"/>
    <property type="match status" value="1"/>
</dbReference>
<evidence type="ECO:0000256" key="1">
    <source>
        <dbReference type="ARBA" id="ARBA00012513"/>
    </source>
</evidence>
<keyword evidence="12" id="KW-1185">Reference proteome</keyword>
<dbReference type="GO" id="GO:0005524">
    <property type="term" value="F:ATP binding"/>
    <property type="evidence" value="ECO:0007669"/>
    <property type="project" value="UniProtKB-KW"/>
</dbReference>
<dbReference type="AlphaFoldDB" id="R7QLA1"/>
<comment type="catalytic activity">
    <reaction evidence="9">
        <text>L-seryl-[protein] + ATP = O-phospho-L-seryl-[protein] + ADP + H(+)</text>
        <dbReference type="Rhea" id="RHEA:17989"/>
        <dbReference type="Rhea" id="RHEA-COMP:9863"/>
        <dbReference type="Rhea" id="RHEA-COMP:11604"/>
        <dbReference type="ChEBI" id="CHEBI:15378"/>
        <dbReference type="ChEBI" id="CHEBI:29999"/>
        <dbReference type="ChEBI" id="CHEBI:30616"/>
        <dbReference type="ChEBI" id="CHEBI:83421"/>
        <dbReference type="ChEBI" id="CHEBI:456216"/>
        <dbReference type="EC" id="2.7.11.1"/>
    </reaction>
</comment>
<keyword evidence="3" id="KW-0597">Phosphoprotein</keyword>
<dbReference type="Proteomes" id="UP000012073">
    <property type="component" value="Unassembled WGS sequence"/>
</dbReference>
<dbReference type="KEGG" id="ccp:CHC_T00008710001"/>
<dbReference type="PANTHER" id="PTHR24356:SF1">
    <property type="entry name" value="SERINE_THREONINE-PROTEIN KINASE GREATWALL"/>
    <property type="match status" value="1"/>
</dbReference>
<dbReference type="FunFam" id="1.10.510.10:FF:000024">
    <property type="entry name" value="Probable serine/threonine-protein kinase cot-1"/>
    <property type="match status" value="1"/>
</dbReference>
<dbReference type="InterPro" id="IPR000719">
    <property type="entry name" value="Prot_kinase_dom"/>
</dbReference>
<dbReference type="EC" id="2.7.11.1" evidence="1"/>
<dbReference type="InterPro" id="IPR011009">
    <property type="entry name" value="Kinase-like_dom_sf"/>
</dbReference>
<dbReference type="Gene3D" id="3.30.200.20">
    <property type="entry name" value="Phosphorylase Kinase, domain 1"/>
    <property type="match status" value="1"/>
</dbReference>
<name>R7QLA1_CHOCR</name>
<keyword evidence="5" id="KW-0547">Nucleotide-binding</keyword>
<dbReference type="OrthoDB" id="68483at2759"/>
<evidence type="ECO:0000256" key="8">
    <source>
        <dbReference type="ARBA" id="ARBA00047899"/>
    </source>
</evidence>
<dbReference type="PhylomeDB" id="R7QLA1"/>
<evidence type="ECO:0000256" key="5">
    <source>
        <dbReference type="ARBA" id="ARBA00022741"/>
    </source>
</evidence>
<keyword evidence="6 11" id="KW-0418">Kinase</keyword>
<dbReference type="PROSITE" id="PS00108">
    <property type="entry name" value="PROTEIN_KINASE_ST"/>
    <property type="match status" value="1"/>
</dbReference>
<dbReference type="STRING" id="2769.R7QLA1"/>
<dbReference type="PROSITE" id="PS50011">
    <property type="entry name" value="PROTEIN_KINASE_DOM"/>
    <property type="match status" value="1"/>
</dbReference>
<sequence length="489" mass="54319">MAPKHLRSRRHHLLPHLPALSSQLVHYSPSPFTRTRRHLQLRGPILLLSRHAHAAPTSPDVHIHLSASLLPSAHGSRAAVLGSSSYPRLTFRSPPARDVFVRHAARAVAADRSGIHRYGLVHELDHRASGAVHRVMRKADGRLLALKTVAKVDVRASQGKLRRLVAERLVLGGAASAACAFVVKLVDAFETADHFCFVLEFGRFGDLEDVLQRMPKGRLPEDVARDVFSEIVLAVEECHRMGFLHRDVKPANVLLTREGHVRLTDFALAKELRVEREGSSGEDSEEEEFKIVGRAYSFVGTRRFMCPQKLTGRQDARRGYGAPSDVWALGVTLFVMLTGSYPFGRNVSTRNARAVFQATQNEELVIPGEVGEEAAGLLRGMLCKDAGKRLGLAGVKRHRWFRGVDWATVTEECRAGSVRKRVVQALEEGGVESRDMVRYDARNVVSEVDLFTSAFQIGRLGEAAREKEVEEVELIGFGYREEFEEGLGK</sequence>
<dbReference type="InterPro" id="IPR050236">
    <property type="entry name" value="Ser_Thr_kinase_AGC"/>
</dbReference>
<organism evidence="11 12">
    <name type="scientific">Chondrus crispus</name>
    <name type="common">Carrageen Irish moss</name>
    <name type="synonym">Polymorpha crispa</name>
    <dbReference type="NCBI Taxonomy" id="2769"/>
    <lineage>
        <taxon>Eukaryota</taxon>
        <taxon>Rhodophyta</taxon>
        <taxon>Florideophyceae</taxon>
        <taxon>Rhodymeniophycidae</taxon>
        <taxon>Gigartinales</taxon>
        <taxon>Gigartinaceae</taxon>
        <taxon>Chondrus</taxon>
    </lineage>
</organism>
<evidence type="ECO:0000256" key="3">
    <source>
        <dbReference type="ARBA" id="ARBA00022553"/>
    </source>
</evidence>
<dbReference type="GO" id="GO:0007010">
    <property type="term" value="P:cytoskeleton organization"/>
    <property type="evidence" value="ECO:0007669"/>
    <property type="project" value="UniProtKB-ARBA"/>
</dbReference>
<keyword evidence="2 11" id="KW-0723">Serine/threonine-protein kinase</keyword>
<dbReference type="GeneID" id="17326488"/>
<dbReference type="SMART" id="SM00220">
    <property type="entry name" value="S_TKc"/>
    <property type="match status" value="1"/>
</dbReference>
<dbReference type="Gene3D" id="1.10.510.10">
    <property type="entry name" value="Transferase(Phosphotransferase) domain 1"/>
    <property type="match status" value="1"/>
</dbReference>
<dbReference type="Gramene" id="CDF38864">
    <property type="protein sequence ID" value="CDF38864"/>
    <property type="gene ID" value="CHC_T00008710001"/>
</dbReference>
<evidence type="ECO:0000313" key="12">
    <source>
        <dbReference type="Proteomes" id="UP000012073"/>
    </source>
</evidence>
<evidence type="ECO:0000256" key="6">
    <source>
        <dbReference type="ARBA" id="ARBA00022777"/>
    </source>
</evidence>
<dbReference type="PANTHER" id="PTHR24356">
    <property type="entry name" value="SERINE/THREONINE-PROTEIN KINASE"/>
    <property type="match status" value="1"/>
</dbReference>
<proteinExistence type="predicted"/>
<evidence type="ECO:0000256" key="9">
    <source>
        <dbReference type="ARBA" id="ARBA00048679"/>
    </source>
</evidence>
<evidence type="ECO:0000256" key="4">
    <source>
        <dbReference type="ARBA" id="ARBA00022679"/>
    </source>
</evidence>
<dbReference type="EMBL" id="HG001975">
    <property type="protein sequence ID" value="CDF38864.1"/>
    <property type="molecule type" value="Genomic_DNA"/>
</dbReference>
<accession>R7QLA1</accession>
<gene>
    <name evidence="11" type="ORF">CHC_T00008710001</name>
</gene>
<dbReference type="Pfam" id="PF00069">
    <property type="entry name" value="Pkinase"/>
    <property type="match status" value="1"/>
</dbReference>
<dbReference type="GO" id="GO:0004674">
    <property type="term" value="F:protein serine/threonine kinase activity"/>
    <property type="evidence" value="ECO:0007669"/>
    <property type="project" value="UniProtKB-KW"/>
</dbReference>
<evidence type="ECO:0000256" key="7">
    <source>
        <dbReference type="ARBA" id="ARBA00022840"/>
    </source>
</evidence>
<comment type="catalytic activity">
    <reaction evidence="8">
        <text>L-threonyl-[protein] + ATP = O-phospho-L-threonyl-[protein] + ADP + H(+)</text>
        <dbReference type="Rhea" id="RHEA:46608"/>
        <dbReference type="Rhea" id="RHEA-COMP:11060"/>
        <dbReference type="Rhea" id="RHEA-COMP:11605"/>
        <dbReference type="ChEBI" id="CHEBI:15378"/>
        <dbReference type="ChEBI" id="CHEBI:30013"/>
        <dbReference type="ChEBI" id="CHEBI:30616"/>
        <dbReference type="ChEBI" id="CHEBI:61977"/>
        <dbReference type="ChEBI" id="CHEBI:456216"/>
        <dbReference type="EC" id="2.7.11.1"/>
    </reaction>
</comment>
<dbReference type="InterPro" id="IPR008271">
    <property type="entry name" value="Ser/Thr_kinase_AS"/>
</dbReference>
<feature type="domain" description="Protein kinase" evidence="10">
    <location>
        <begin position="118"/>
        <end position="401"/>
    </location>
</feature>
<evidence type="ECO:0000256" key="2">
    <source>
        <dbReference type="ARBA" id="ARBA00022527"/>
    </source>
</evidence>
<protein>
    <recommendedName>
        <fullName evidence="1">non-specific serine/threonine protein kinase</fullName>
        <ecNumber evidence="1">2.7.11.1</ecNumber>
    </recommendedName>
</protein>
<keyword evidence="7" id="KW-0067">ATP-binding</keyword>
<evidence type="ECO:0000313" key="11">
    <source>
        <dbReference type="EMBL" id="CDF38864.1"/>
    </source>
</evidence>
<evidence type="ECO:0000259" key="10">
    <source>
        <dbReference type="PROSITE" id="PS50011"/>
    </source>
</evidence>
<keyword evidence="4" id="KW-0808">Transferase</keyword>